<protein>
    <submittedName>
        <fullName evidence="1">Uncharacterized protein</fullName>
    </submittedName>
</protein>
<organism evidence="1 2">
    <name type="scientific">Salicibibacter kimchii</name>
    <dbReference type="NCBI Taxonomy" id="2099786"/>
    <lineage>
        <taxon>Bacteria</taxon>
        <taxon>Bacillati</taxon>
        <taxon>Bacillota</taxon>
        <taxon>Bacilli</taxon>
        <taxon>Bacillales</taxon>
        <taxon>Bacillaceae</taxon>
        <taxon>Salicibibacter</taxon>
    </lineage>
</organism>
<dbReference type="AlphaFoldDB" id="A0A345C2L4"/>
<dbReference type="EMBL" id="CP031092">
    <property type="protein sequence ID" value="AXF57445.1"/>
    <property type="molecule type" value="Genomic_DNA"/>
</dbReference>
<evidence type="ECO:0000313" key="1">
    <source>
        <dbReference type="EMBL" id="AXF57445.1"/>
    </source>
</evidence>
<dbReference type="RefSeq" id="WP_114375275.1">
    <property type="nucleotide sequence ID" value="NZ_CP031092.1"/>
</dbReference>
<gene>
    <name evidence="1" type="ORF">DT065_16605</name>
</gene>
<evidence type="ECO:0000313" key="2">
    <source>
        <dbReference type="Proteomes" id="UP000252100"/>
    </source>
</evidence>
<accession>A0A345C2L4</accession>
<dbReference type="KEGG" id="rue:DT065_16605"/>
<proteinExistence type="predicted"/>
<sequence>MIYDECQTDIGCLRFVLKENGTLARVFLTDHHWFTFVEINAVKKSSEVGKIVREQFQEYLGGERKYLNLKEHHFKSNHGKHDKLFLMGKQNLILKLLVRLIDPKLFVP</sequence>
<dbReference type="OrthoDB" id="10002630at2"/>
<dbReference type="Proteomes" id="UP000252100">
    <property type="component" value="Chromosome"/>
</dbReference>
<keyword evidence="2" id="KW-1185">Reference proteome</keyword>
<reference evidence="1 2" key="1">
    <citation type="journal article" date="2018" name="J. Microbiol.">
        <title>Salicibibacter kimchii gen. nov., sp. nov., a moderately halophilic and alkalitolerant bacterium in the family Bacillaceae, isolated from kimchi.</title>
        <authorList>
            <person name="Jang J.Y."/>
            <person name="Oh Y.J."/>
            <person name="Lim S.K."/>
            <person name="Park H.K."/>
            <person name="Lee C."/>
            <person name="Kim J.Y."/>
            <person name="Lee M.A."/>
            <person name="Choi H.J."/>
        </authorList>
    </citation>
    <scope>NUCLEOTIDE SEQUENCE [LARGE SCALE GENOMIC DNA]</scope>
    <source>
        <strain evidence="1 2">NKC1-1</strain>
    </source>
</reference>
<name>A0A345C2L4_9BACI</name>